<feature type="transmembrane region" description="Helical" evidence="1">
    <location>
        <begin position="35"/>
        <end position="52"/>
    </location>
</feature>
<protein>
    <submittedName>
        <fullName evidence="2">Uncharacterized protein</fullName>
    </submittedName>
</protein>
<dbReference type="STRING" id="487184.SAMN05216421_3146"/>
<reference evidence="3" key="1">
    <citation type="submission" date="2016-10" db="EMBL/GenBank/DDBJ databases">
        <authorList>
            <person name="Varghese N."/>
            <person name="Submissions S."/>
        </authorList>
    </citation>
    <scope>NUCLEOTIDE SEQUENCE [LARGE SCALE GENOMIC DNA]</scope>
    <source>
        <strain evidence="3">NRRL B-51270</strain>
    </source>
</reference>
<dbReference type="Proteomes" id="UP000243207">
    <property type="component" value="Chromosome I"/>
</dbReference>
<gene>
    <name evidence="2" type="ORF">SAMN05216421_3146</name>
</gene>
<evidence type="ECO:0000256" key="1">
    <source>
        <dbReference type="SAM" id="Phobius"/>
    </source>
</evidence>
<evidence type="ECO:0000313" key="3">
    <source>
        <dbReference type="Proteomes" id="UP000243207"/>
    </source>
</evidence>
<sequence length="193" mass="21634">MKVSERNIHLTPVCSSPLDRALVGGVMAQRMSIKVLFYTHLISLLGYIAAAGNSVKGKIIMIEYVVESLTKLLGPIATLEKDKRELRDNALRAISTALKETQIYYAGMARDYKRNYETEAQLAKYWAAAAIPLRHIDRELAIVCEHKAEYWVSPETWSTDKISEMSIQLSSVANAYKKMIHPGFKSRSSGDPV</sequence>
<dbReference type="AlphaFoldDB" id="A0A1H1YGD8"/>
<evidence type="ECO:0000313" key="2">
    <source>
        <dbReference type="EMBL" id="SDT20441.1"/>
    </source>
</evidence>
<organism evidence="2 3">
    <name type="scientific">Halopseudomonas xinjiangensis</name>
    <dbReference type="NCBI Taxonomy" id="487184"/>
    <lineage>
        <taxon>Bacteria</taxon>
        <taxon>Pseudomonadati</taxon>
        <taxon>Pseudomonadota</taxon>
        <taxon>Gammaproteobacteria</taxon>
        <taxon>Pseudomonadales</taxon>
        <taxon>Pseudomonadaceae</taxon>
        <taxon>Halopseudomonas</taxon>
    </lineage>
</organism>
<dbReference type="EMBL" id="LT629736">
    <property type="protein sequence ID" value="SDT20441.1"/>
    <property type="molecule type" value="Genomic_DNA"/>
</dbReference>
<proteinExistence type="predicted"/>
<name>A0A1H1YGD8_9GAMM</name>
<keyword evidence="1" id="KW-0472">Membrane</keyword>
<keyword evidence="3" id="KW-1185">Reference proteome</keyword>
<accession>A0A1H1YGD8</accession>
<keyword evidence="1" id="KW-1133">Transmembrane helix</keyword>
<keyword evidence="1" id="KW-0812">Transmembrane</keyword>